<gene>
    <name evidence="15" type="primary">LOC118280583</name>
</gene>
<dbReference type="PANTHER" id="PTHR11690:SF237">
    <property type="entry name" value="PICKPOCKET 16-RELATED"/>
    <property type="match status" value="1"/>
</dbReference>
<keyword evidence="8 12" id="KW-0406">Ion transport</keyword>
<name>A0A9R0E1B8_SPOFR</name>
<evidence type="ECO:0000256" key="2">
    <source>
        <dbReference type="ARBA" id="ARBA00007193"/>
    </source>
</evidence>
<dbReference type="Gene3D" id="2.60.470.10">
    <property type="entry name" value="Acid-sensing ion channels like domains"/>
    <property type="match status" value="1"/>
</dbReference>
<evidence type="ECO:0000256" key="4">
    <source>
        <dbReference type="ARBA" id="ARBA00022461"/>
    </source>
</evidence>
<keyword evidence="10 12" id="KW-0739">Sodium transport</keyword>
<dbReference type="GO" id="GO:0015280">
    <property type="term" value="F:ligand-gated sodium channel activity"/>
    <property type="evidence" value="ECO:0007669"/>
    <property type="project" value="TreeGrafter"/>
</dbReference>
<comment type="similarity">
    <text evidence="2 12">Belongs to the amiloride-sensitive sodium channel (TC 1.A.6) family.</text>
</comment>
<organism evidence="14 15">
    <name type="scientific">Spodoptera frugiperda</name>
    <name type="common">Fall armyworm</name>
    <dbReference type="NCBI Taxonomy" id="7108"/>
    <lineage>
        <taxon>Eukaryota</taxon>
        <taxon>Metazoa</taxon>
        <taxon>Ecdysozoa</taxon>
        <taxon>Arthropoda</taxon>
        <taxon>Hexapoda</taxon>
        <taxon>Insecta</taxon>
        <taxon>Pterygota</taxon>
        <taxon>Neoptera</taxon>
        <taxon>Endopterygota</taxon>
        <taxon>Lepidoptera</taxon>
        <taxon>Glossata</taxon>
        <taxon>Ditrysia</taxon>
        <taxon>Noctuoidea</taxon>
        <taxon>Noctuidae</taxon>
        <taxon>Amphipyrinae</taxon>
        <taxon>Spodoptera</taxon>
    </lineage>
</organism>
<evidence type="ECO:0000256" key="10">
    <source>
        <dbReference type="ARBA" id="ARBA00023201"/>
    </source>
</evidence>
<evidence type="ECO:0000256" key="5">
    <source>
        <dbReference type="ARBA" id="ARBA00022692"/>
    </source>
</evidence>
<dbReference type="Pfam" id="PF00858">
    <property type="entry name" value="ASC"/>
    <property type="match status" value="1"/>
</dbReference>
<dbReference type="AlphaFoldDB" id="A0A9R0E1B8"/>
<dbReference type="InterPro" id="IPR001873">
    <property type="entry name" value="ENaC"/>
</dbReference>
<evidence type="ECO:0000256" key="3">
    <source>
        <dbReference type="ARBA" id="ARBA00022448"/>
    </source>
</evidence>
<dbReference type="OrthoDB" id="5874059at2759"/>
<sequence>MSKKKEKKIDSAYYVSLIERITTLHGTSHFTSRTGRSLVMWTLAVVGNMVLTIAFIMVIKQKFNENQIVTVINANCKVNQVPFPAVSICNYNMVSMRESQNIAKLLKQYNKTEDEIKMFFNALPALKNYGKSSRGLGNFSEIMAILKHHVFTVDTIMEEVHQKCDTLLLYCTFNRKPKDCQDMFSLVKTYEGHCCTFNYAALNDASETPLLPSEPDPDLEYYDDQNPDGGISTNPTIIATSESGRGSGLSVVLNIEPNDYPSWSPVPYYGVKVLLSDPNDYPETTVLYRYVTFGEAVDIKVEPMVFQSDSNVRRVEPQYRGCWFHDEALLSHTNRYSYETCVTECKMKNYMDACDCVPYKYPREKSTRICDFEDLKCLNNVTVHKSTKEMQCDPICYMECRDKKYTATSDLTPFLSDNFPEEVTAGRNISELAALQVYFSKSNCNCYKLTLLIDLSYFIATYGGVFSLSFGGSIISLVEITYLFISFIITVVLRIITIVITKRNKINTMYIVVV</sequence>
<evidence type="ECO:0000256" key="6">
    <source>
        <dbReference type="ARBA" id="ARBA00022989"/>
    </source>
</evidence>
<dbReference type="Proteomes" id="UP000829999">
    <property type="component" value="Chromosome 20"/>
</dbReference>
<comment type="subcellular location">
    <subcellularLocation>
        <location evidence="1">Membrane</location>
        <topology evidence="1">Multi-pass membrane protein</topology>
    </subcellularLocation>
</comment>
<dbReference type="RefSeq" id="XP_050557467.1">
    <property type="nucleotide sequence ID" value="XM_050701510.1"/>
</dbReference>
<dbReference type="GeneID" id="118280583"/>
<evidence type="ECO:0000256" key="13">
    <source>
        <dbReference type="SAM" id="Phobius"/>
    </source>
</evidence>
<evidence type="ECO:0000256" key="11">
    <source>
        <dbReference type="ARBA" id="ARBA00023303"/>
    </source>
</evidence>
<keyword evidence="11 12" id="KW-0407">Ion channel</keyword>
<evidence type="ECO:0000256" key="12">
    <source>
        <dbReference type="RuleBase" id="RU000679"/>
    </source>
</evidence>
<accession>A0A9R0E1B8</accession>
<keyword evidence="7" id="KW-0915">Sodium</keyword>
<keyword evidence="14" id="KW-1185">Reference proteome</keyword>
<evidence type="ECO:0000256" key="1">
    <source>
        <dbReference type="ARBA" id="ARBA00004141"/>
    </source>
</evidence>
<evidence type="ECO:0000256" key="8">
    <source>
        <dbReference type="ARBA" id="ARBA00023065"/>
    </source>
</evidence>
<feature type="transmembrane region" description="Helical" evidence="13">
    <location>
        <begin position="480"/>
        <end position="500"/>
    </location>
</feature>
<keyword evidence="4 12" id="KW-0894">Sodium channel</keyword>
<keyword evidence="9 13" id="KW-0472">Membrane</keyword>
<proteinExistence type="inferred from homology"/>
<keyword evidence="6 13" id="KW-1133">Transmembrane helix</keyword>
<dbReference type="PANTHER" id="PTHR11690">
    <property type="entry name" value="AMILORIDE-SENSITIVE SODIUM CHANNEL-RELATED"/>
    <property type="match status" value="1"/>
</dbReference>
<evidence type="ECO:0000256" key="7">
    <source>
        <dbReference type="ARBA" id="ARBA00023053"/>
    </source>
</evidence>
<protein>
    <submittedName>
        <fullName evidence="15">Pickpocket protein 28-like</fullName>
    </submittedName>
</protein>
<keyword evidence="3 12" id="KW-0813">Transport</keyword>
<evidence type="ECO:0000256" key="9">
    <source>
        <dbReference type="ARBA" id="ARBA00023136"/>
    </source>
</evidence>
<evidence type="ECO:0000313" key="15">
    <source>
        <dbReference type="RefSeq" id="XP_050557467.1"/>
    </source>
</evidence>
<keyword evidence="5 12" id="KW-0812">Transmembrane</keyword>
<evidence type="ECO:0000313" key="14">
    <source>
        <dbReference type="Proteomes" id="UP000829999"/>
    </source>
</evidence>
<dbReference type="PRINTS" id="PR01078">
    <property type="entry name" value="AMINACHANNEL"/>
</dbReference>
<feature type="transmembrane region" description="Helical" evidence="13">
    <location>
        <begin position="38"/>
        <end position="59"/>
    </location>
</feature>
<reference evidence="15" key="1">
    <citation type="submission" date="2025-08" db="UniProtKB">
        <authorList>
            <consortium name="RefSeq"/>
        </authorList>
    </citation>
    <scope>IDENTIFICATION</scope>
    <source>
        <tissue evidence="15">Whole larval tissue</tissue>
    </source>
</reference>
<dbReference type="GO" id="GO:0005886">
    <property type="term" value="C:plasma membrane"/>
    <property type="evidence" value="ECO:0007669"/>
    <property type="project" value="TreeGrafter"/>
</dbReference>